<dbReference type="InterPro" id="IPR012318">
    <property type="entry name" value="HTH_CRP"/>
</dbReference>
<dbReference type="STRING" id="273121.WS1181"/>
<dbReference type="Gene3D" id="1.10.10.10">
    <property type="entry name" value="Winged helix-like DNA-binding domain superfamily/Winged helix DNA-binding domain"/>
    <property type="match status" value="1"/>
</dbReference>
<dbReference type="Pfam" id="PF13545">
    <property type="entry name" value="HTH_Crp_2"/>
    <property type="match status" value="1"/>
</dbReference>
<evidence type="ECO:0000259" key="5">
    <source>
        <dbReference type="PROSITE" id="PS51063"/>
    </source>
</evidence>
<dbReference type="SMART" id="SM00419">
    <property type="entry name" value="HTH_CRP"/>
    <property type="match status" value="1"/>
</dbReference>
<keyword evidence="3" id="KW-0804">Transcription</keyword>
<organism evidence="7">
    <name type="scientific">Wolinella succinogenes (strain ATCC 29543 / DSM 1740 / CCUG 13145 / JCM 31913 / LMG 7466 / NCTC 11488 / FDC 602W)</name>
    <name type="common">Vibrio succinogenes</name>
    <dbReference type="NCBI Taxonomy" id="273121"/>
    <lineage>
        <taxon>Bacteria</taxon>
        <taxon>Pseudomonadati</taxon>
        <taxon>Campylobacterota</taxon>
        <taxon>Epsilonproteobacteria</taxon>
        <taxon>Campylobacterales</taxon>
        <taxon>Helicobacteraceae</taxon>
        <taxon>Wolinella</taxon>
    </lineage>
</organism>
<evidence type="ECO:0008006" key="8">
    <source>
        <dbReference type="Google" id="ProtNLM"/>
    </source>
</evidence>
<evidence type="ECO:0000313" key="6">
    <source>
        <dbReference type="EMBL" id="CAE10266.1"/>
    </source>
</evidence>
<evidence type="ECO:0000259" key="4">
    <source>
        <dbReference type="PROSITE" id="PS50042"/>
    </source>
</evidence>
<dbReference type="InterPro" id="IPR018490">
    <property type="entry name" value="cNMP-bd_dom_sf"/>
</dbReference>
<keyword evidence="7" id="KW-1185">Reference proteome</keyword>
<feature type="domain" description="HTH crp-type" evidence="5">
    <location>
        <begin position="155"/>
        <end position="218"/>
    </location>
</feature>
<accession>Q7MRN2</accession>
<dbReference type="PROSITE" id="PS51063">
    <property type="entry name" value="HTH_CRP_2"/>
    <property type="match status" value="1"/>
</dbReference>
<evidence type="ECO:0000256" key="3">
    <source>
        <dbReference type="ARBA" id="ARBA00023163"/>
    </source>
</evidence>
<dbReference type="PANTHER" id="PTHR24567">
    <property type="entry name" value="CRP FAMILY TRANSCRIPTIONAL REGULATORY PROTEIN"/>
    <property type="match status" value="1"/>
</dbReference>
<dbReference type="EMBL" id="BX571660">
    <property type="protein sequence ID" value="CAE10266.1"/>
    <property type="molecule type" value="Genomic_DNA"/>
</dbReference>
<dbReference type="InterPro" id="IPR036388">
    <property type="entry name" value="WH-like_DNA-bd_sf"/>
</dbReference>
<dbReference type="PANTHER" id="PTHR24567:SF74">
    <property type="entry name" value="HTH-TYPE TRANSCRIPTIONAL REGULATOR ARCR"/>
    <property type="match status" value="1"/>
</dbReference>
<feature type="domain" description="Cyclic nucleotide-binding" evidence="4">
    <location>
        <begin position="21"/>
        <end position="141"/>
    </location>
</feature>
<dbReference type="KEGG" id="wsu:WS1181"/>
<dbReference type="eggNOG" id="COG0664">
    <property type="taxonomic scope" value="Bacteria"/>
</dbReference>
<evidence type="ECO:0000256" key="1">
    <source>
        <dbReference type="ARBA" id="ARBA00023015"/>
    </source>
</evidence>
<dbReference type="SUPFAM" id="SSF46785">
    <property type="entry name" value="Winged helix' DNA-binding domain"/>
    <property type="match status" value="1"/>
</dbReference>
<dbReference type="CDD" id="cd00038">
    <property type="entry name" value="CAP_ED"/>
    <property type="match status" value="1"/>
</dbReference>
<dbReference type="PROSITE" id="PS50042">
    <property type="entry name" value="CNMP_BINDING_3"/>
    <property type="match status" value="1"/>
</dbReference>
<proteinExistence type="predicted"/>
<keyword evidence="1" id="KW-0805">Transcription regulation</keyword>
<dbReference type="SUPFAM" id="SSF51206">
    <property type="entry name" value="cAMP-binding domain-like"/>
    <property type="match status" value="1"/>
</dbReference>
<evidence type="ECO:0000256" key="2">
    <source>
        <dbReference type="ARBA" id="ARBA00023125"/>
    </source>
</evidence>
<dbReference type="Gene3D" id="2.60.120.10">
    <property type="entry name" value="Jelly Rolls"/>
    <property type="match status" value="1"/>
</dbReference>
<name>Q7MRN2_WOLSU</name>
<dbReference type="HOGENOM" id="CLU_075053_4_0_7"/>
<dbReference type="InterPro" id="IPR000595">
    <property type="entry name" value="cNMP-bd_dom"/>
</dbReference>
<gene>
    <name evidence="6" type="ordered locus">WS1181</name>
</gene>
<protein>
    <recommendedName>
        <fullName evidence="8">Crp/Fnr family transcriptional regulator</fullName>
    </recommendedName>
</protein>
<dbReference type="GO" id="GO:0005829">
    <property type="term" value="C:cytosol"/>
    <property type="evidence" value="ECO:0007669"/>
    <property type="project" value="TreeGrafter"/>
</dbReference>
<dbReference type="Proteomes" id="UP000000422">
    <property type="component" value="Chromosome"/>
</dbReference>
<sequence>MTAQGKVPLHMTTQCLRMLEVFSSLQEEELERLLPLAKIRHYAKGEILHYENDEIECVYFLLKGIVKIYKVDRFDNEIFLYSIKKSALITEFSCFGAIQCFANAECLQDCSILSLDLNGLKELFFSSPAILMALFKEFTHKTKELQCVINREIVFDGTAKVAHMLDRELEEFNTLKKQDIAYMLNIQPETLSRILKKLHRDGVIATDIEGNIVVLNHSRLSEIYQ</sequence>
<evidence type="ECO:0000313" key="7">
    <source>
        <dbReference type="Proteomes" id="UP000000422"/>
    </source>
</evidence>
<dbReference type="Pfam" id="PF00027">
    <property type="entry name" value="cNMP_binding"/>
    <property type="match status" value="1"/>
</dbReference>
<dbReference type="InterPro" id="IPR036390">
    <property type="entry name" value="WH_DNA-bd_sf"/>
</dbReference>
<dbReference type="AlphaFoldDB" id="Q7MRN2"/>
<dbReference type="GO" id="GO:0003677">
    <property type="term" value="F:DNA binding"/>
    <property type="evidence" value="ECO:0007669"/>
    <property type="project" value="UniProtKB-KW"/>
</dbReference>
<dbReference type="InterPro" id="IPR014710">
    <property type="entry name" value="RmlC-like_jellyroll"/>
</dbReference>
<dbReference type="InterPro" id="IPR050397">
    <property type="entry name" value="Env_Response_Regulators"/>
</dbReference>
<dbReference type="SMART" id="SM00100">
    <property type="entry name" value="cNMP"/>
    <property type="match status" value="1"/>
</dbReference>
<keyword evidence="2" id="KW-0238">DNA-binding</keyword>
<reference evidence="6 7" key="1">
    <citation type="journal article" date="2003" name="Proc. Natl. Acad. Sci. U.S.A.">
        <title>Complete genome sequence and analysis of Wolinella succinogenes.</title>
        <authorList>
            <person name="Baar C."/>
            <person name="Eppinger M."/>
            <person name="Raddatz G."/>
            <person name="Simon JM."/>
            <person name="Lanz C."/>
            <person name="Klimmek O."/>
            <person name="Nandakumar R."/>
            <person name="Gross R."/>
            <person name="Rosinus A."/>
            <person name="Keller H."/>
            <person name="Jagtap P."/>
            <person name="Linke B."/>
            <person name="Meyer F."/>
            <person name="Lederer H."/>
            <person name="Schuster S.C."/>
        </authorList>
    </citation>
    <scope>NUCLEOTIDE SEQUENCE [LARGE SCALE GENOMIC DNA]</scope>
    <source>
        <strain evidence="7">ATCC 29543 / DSM 1740 / CCUG 13145 / JCM 31913 / LMG 7466 / NCTC 11488 / FDC 602W</strain>
    </source>
</reference>
<dbReference type="GO" id="GO:0003700">
    <property type="term" value="F:DNA-binding transcription factor activity"/>
    <property type="evidence" value="ECO:0007669"/>
    <property type="project" value="TreeGrafter"/>
</dbReference>